<evidence type="ECO:0000313" key="1">
    <source>
        <dbReference type="EMBL" id="GAI14981.1"/>
    </source>
</evidence>
<reference evidence="1" key="1">
    <citation type="journal article" date="2014" name="Front. Microbiol.">
        <title>High frequency of phylogenetically diverse reductive dehalogenase-homologous genes in deep subseafloor sedimentary metagenomes.</title>
        <authorList>
            <person name="Kawai M."/>
            <person name="Futagami T."/>
            <person name="Toyoda A."/>
            <person name="Takaki Y."/>
            <person name="Nishi S."/>
            <person name="Hori S."/>
            <person name="Arai W."/>
            <person name="Tsubouchi T."/>
            <person name="Morono Y."/>
            <person name="Uchiyama I."/>
            <person name="Ito T."/>
            <person name="Fujiyama A."/>
            <person name="Inagaki F."/>
            <person name="Takami H."/>
        </authorList>
    </citation>
    <scope>NUCLEOTIDE SEQUENCE</scope>
    <source>
        <strain evidence="1">Expedition CK06-06</strain>
    </source>
</reference>
<dbReference type="InterPro" id="IPR011050">
    <property type="entry name" value="Pectin_lyase_fold/virulence"/>
</dbReference>
<accession>X1MA84</accession>
<comment type="caution">
    <text evidence="1">The sequence shown here is derived from an EMBL/GenBank/DDBJ whole genome shotgun (WGS) entry which is preliminary data.</text>
</comment>
<dbReference type="SUPFAM" id="SSF51126">
    <property type="entry name" value="Pectin lyase-like"/>
    <property type="match status" value="1"/>
</dbReference>
<dbReference type="Gene3D" id="2.160.20.10">
    <property type="entry name" value="Single-stranded right-handed beta-helix, Pectin lyase-like"/>
    <property type="match status" value="1"/>
</dbReference>
<dbReference type="InterPro" id="IPR012334">
    <property type="entry name" value="Pectin_lyas_fold"/>
</dbReference>
<dbReference type="AlphaFoldDB" id="X1MA84"/>
<feature type="non-terminal residue" evidence="1">
    <location>
        <position position="1"/>
    </location>
</feature>
<evidence type="ECO:0008006" key="2">
    <source>
        <dbReference type="Google" id="ProtNLM"/>
    </source>
</evidence>
<sequence length="207" mass="23030">EPIHVSVAPQSKDTNMGHIKNVMFSNIIAECESGIVVHGWKDRPIQGLVLDNIKLRITESPINDIYGGNFDLRPTHVMEKALFKHDIPGIYCGMVDGLRIQNVELEWEDNMHEFFSHGIECENFNNLIIDGFNGRQPHKSGNGAAISLSNGSNVTIRNCIAAEGTQTFLTFSGIKNQRLFVNNDLSNAATVMQPAKSEFKLFGNYIP</sequence>
<gene>
    <name evidence="1" type="ORF">S06H3_13510</name>
</gene>
<protein>
    <recommendedName>
        <fullName evidence="2">Right handed beta helix domain-containing protein</fullName>
    </recommendedName>
</protein>
<name>X1MA84_9ZZZZ</name>
<proteinExistence type="predicted"/>
<dbReference type="EMBL" id="BARV01006598">
    <property type="protein sequence ID" value="GAI14981.1"/>
    <property type="molecule type" value="Genomic_DNA"/>
</dbReference>
<organism evidence="1">
    <name type="scientific">marine sediment metagenome</name>
    <dbReference type="NCBI Taxonomy" id="412755"/>
    <lineage>
        <taxon>unclassified sequences</taxon>
        <taxon>metagenomes</taxon>
        <taxon>ecological metagenomes</taxon>
    </lineage>
</organism>